<evidence type="ECO:0000256" key="2">
    <source>
        <dbReference type="ARBA" id="ARBA00022741"/>
    </source>
</evidence>
<dbReference type="InterPro" id="IPR027417">
    <property type="entry name" value="P-loop_NTPase"/>
</dbReference>
<dbReference type="GO" id="GO:0005524">
    <property type="term" value="F:ATP binding"/>
    <property type="evidence" value="ECO:0007669"/>
    <property type="project" value="UniProtKB-KW"/>
</dbReference>
<comment type="caution">
    <text evidence="7">The sequence shown here is derived from an EMBL/GenBank/DDBJ whole genome shotgun (WGS) entry which is preliminary data.</text>
</comment>
<evidence type="ECO:0000256" key="6">
    <source>
        <dbReference type="SAM" id="MobiDB-lite"/>
    </source>
</evidence>
<accession>A0A4Z1TCE2</accession>
<keyword evidence="8" id="KW-1185">Reference proteome</keyword>
<dbReference type="InterPro" id="IPR033756">
    <property type="entry name" value="YlxH/NBP35"/>
</dbReference>
<dbReference type="InterPro" id="IPR019591">
    <property type="entry name" value="Mrp/NBP35_ATP-bd"/>
</dbReference>
<dbReference type="Gene3D" id="3.40.50.300">
    <property type="entry name" value="P-loop containing nucleotide triphosphate hydrolases"/>
    <property type="match status" value="1"/>
</dbReference>
<dbReference type="OrthoDB" id="1741334at2759"/>
<gene>
    <name evidence="7" type="ORF">GMRT_14212</name>
</gene>
<dbReference type="AlphaFoldDB" id="A0A4Z1TCE2"/>
<dbReference type="GO" id="GO:0051536">
    <property type="term" value="F:iron-sulfur cluster binding"/>
    <property type="evidence" value="ECO:0007669"/>
    <property type="project" value="UniProtKB-KW"/>
</dbReference>
<dbReference type="PANTHER" id="PTHR23264">
    <property type="entry name" value="NUCLEOTIDE-BINDING PROTEIN NBP35 YEAST -RELATED"/>
    <property type="match status" value="1"/>
</dbReference>
<keyword evidence="4" id="KW-0408">Iron</keyword>
<dbReference type="GO" id="GO:0005829">
    <property type="term" value="C:cytosol"/>
    <property type="evidence" value="ECO:0007669"/>
    <property type="project" value="TreeGrafter"/>
</dbReference>
<name>A0A4Z1TCE2_GIAMU</name>
<feature type="region of interest" description="Disordered" evidence="6">
    <location>
        <begin position="1"/>
        <end position="31"/>
    </location>
</feature>
<reference evidence="7 8" key="1">
    <citation type="submission" date="2019-05" db="EMBL/GenBank/DDBJ databases">
        <title>The compact genome of Giardia muris reveals important steps in the evolution of intestinal protozoan parasites.</title>
        <authorList>
            <person name="Xu F."/>
            <person name="Jimenez-Gonzalez A."/>
            <person name="Einarsson E."/>
            <person name="Astvaldsson A."/>
            <person name="Peirasmaki D."/>
            <person name="Eckmann L."/>
            <person name="Andersson J.O."/>
            <person name="Svard S.G."/>
            <person name="Jerlstrom-Hultqvist J."/>
        </authorList>
    </citation>
    <scope>NUCLEOTIDE SEQUENCE [LARGE SCALE GENOMIC DNA]</scope>
    <source>
        <strain evidence="7 8">Roberts-Thomson</strain>
    </source>
</reference>
<organism evidence="7 8">
    <name type="scientific">Giardia muris</name>
    <dbReference type="NCBI Taxonomy" id="5742"/>
    <lineage>
        <taxon>Eukaryota</taxon>
        <taxon>Metamonada</taxon>
        <taxon>Diplomonadida</taxon>
        <taxon>Hexamitidae</taxon>
        <taxon>Giardiinae</taxon>
        <taxon>Giardia</taxon>
    </lineage>
</organism>
<dbReference type="Pfam" id="PF10609">
    <property type="entry name" value="ParA"/>
    <property type="match status" value="1"/>
</dbReference>
<evidence type="ECO:0000313" key="8">
    <source>
        <dbReference type="Proteomes" id="UP000315496"/>
    </source>
</evidence>
<protein>
    <submittedName>
        <fullName evidence="7">Nucleotide-binding protein 35</fullName>
    </submittedName>
</protein>
<sequence length="314" mass="33651">MSQDPSTGSCQPDKCASCPTKGTCGSSTESDANREVAAKMRDVGRIIVVLSGKGGVGKSTVATQLAYQLAVDEKNMVALTDIDICGPSIPTMTNTQGAEVHQSALGWEPVSVLPNLSVVSIGFMLNNADDPVILRGPKKHGVIVQFLKDVNWNFDHEKKKNNYLIIDTPPGTSDEHLSVINVLSAASRILNAEEESPPEVYAVIVSTPQEVALADVRKEVNFCKQIKLDIRGVIENMSGFVCPCCNKATDLFTPTSGGVQQLCKDYDIPFLGRIPLDPILTAASESGKAWKDAIESGSKSLGIDMFVSIVEKLK</sequence>
<evidence type="ECO:0000256" key="1">
    <source>
        <dbReference type="ARBA" id="ARBA00022723"/>
    </source>
</evidence>
<dbReference type="CDD" id="cd02037">
    <property type="entry name" value="Mrp_NBP35"/>
    <property type="match status" value="1"/>
</dbReference>
<dbReference type="Proteomes" id="UP000315496">
    <property type="component" value="Chromosome 1"/>
</dbReference>
<dbReference type="GO" id="GO:0016226">
    <property type="term" value="P:iron-sulfur cluster assembly"/>
    <property type="evidence" value="ECO:0007669"/>
    <property type="project" value="InterPro"/>
</dbReference>
<dbReference type="EMBL" id="VDLU01000001">
    <property type="protein sequence ID" value="TNJ30249.1"/>
    <property type="molecule type" value="Genomic_DNA"/>
</dbReference>
<proteinExistence type="inferred from homology"/>
<keyword evidence="1" id="KW-0479">Metal-binding</keyword>
<feature type="compositionally biased region" description="Polar residues" evidence="6">
    <location>
        <begin position="1"/>
        <end position="10"/>
    </location>
</feature>
<dbReference type="SUPFAM" id="SSF52540">
    <property type="entry name" value="P-loop containing nucleoside triphosphate hydrolases"/>
    <property type="match status" value="1"/>
</dbReference>
<evidence type="ECO:0000256" key="5">
    <source>
        <dbReference type="ARBA" id="ARBA00023014"/>
    </source>
</evidence>
<dbReference type="HAMAP" id="MF_02040">
    <property type="entry name" value="Mrp_NBP35"/>
    <property type="match status" value="1"/>
</dbReference>
<dbReference type="GO" id="GO:0046872">
    <property type="term" value="F:metal ion binding"/>
    <property type="evidence" value="ECO:0007669"/>
    <property type="project" value="UniProtKB-KW"/>
</dbReference>
<evidence type="ECO:0000256" key="4">
    <source>
        <dbReference type="ARBA" id="ARBA00023004"/>
    </source>
</evidence>
<evidence type="ECO:0000256" key="3">
    <source>
        <dbReference type="ARBA" id="ARBA00022840"/>
    </source>
</evidence>
<dbReference type="PANTHER" id="PTHR23264:SF19">
    <property type="entry name" value="CYTOSOLIC FE-S CLUSTER ASSEMBLY FACTOR NUBP2"/>
    <property type="match status" value="1"/>
</dbReference>
<keyword evidence="2" id="KW-0547">Nucleotide-binding</keyword>
<keyword evidence="5" id="KW-0411">Iron-sulfur</keyword>
<keyword evidence="3" id="KW-0067">ATP-binding</keyword>
<dbReference type="GO" id="GO:0140663">
    <property type="term" value="F:ATP-dependent FeS chaperone activity"/>
    <property type="evidence" value="ECO:0007669"/>
    <property type="project" value="InterPro"/>
</dbReference>
<evidence type="ECO:0000313" key="7">
    <source>
        <dbReference type="EMBL" id="TNJ30249.1"/>
    </source>
</evidence>
<dbReference type="VEuPathDB" id="GiardiaDB:GMRT_14212"/>